<dbReference type="Proteomes" id="UP000239736">
    <property type="component" value="Unassembled WGS sequence"/>
</dbReference>
<evidence type="ECO:0000313" key="1">
    <source>
        <dbReference type="EMBL" id="PPB79910.1"/>
    </source>
</evidence>
<dbReference type="OrthoDB" id="3671061at2"/>
<protein>
    <submittedName>
        <fullName evidence="1">Uncharacterized protein</fullName>
    </submittedName>
</protein>
<dbReference type="Pfam" id="PF20181">
    <property type="entry name" value="DUF6544"/>
    <property type="match status" value="1"/>
</dbReference>
<keyword evidence="2" id="KW-1185">Reference proteome</keyword>
<organism evidence="1 2">
    <name type="scientific">Albidovulum inexpectatum</name>
    <dbReference type="NCBI Taxonomy" id="196587"/>
    <lineage>
        <taxon>Bacteria</taxon>
        <taxon>Pseudomonadati</taxon>
        <taxon>Pseudomonadota</taxon>
        <taxon>Alphaproteobacteria</taxon>
        <taxon>Rhodobacterales</taxon>
        <taxon>Paracoccaceae</taxon>
        <taxon>Albidovulum</taxon>
    </lineage>
</organism>
<dbReference type="AlphaFoldDB" id="A0A2S5JET6"/>
<sequence>MTLSLGFLAGLWVLFMVLAGSRRMRAEVLHLAERLESGPTVGNLENAVPTIVADFALRNGAQPGSGLRAAQMHFEGEIRSRPDGRFRGVLAWQVSALARPGFVWEARIPGLFPPGLRVLDALVSGEGRAEVRAAGFIVLAREKGPVLNLSQVCRHLAELPWMPDAIPGNPMIAWRIGGPDQVEARLTTPDGTARAIFGFDGNGDIASVLVPDRPARQPDGTYALRDMVGRFSDYGWMGGRRLPRRAEVGWREADGVTVWYRCRLTGHQLIADARAEPMAALSSAGALG</sequence>
<evidence type="ECO:0000313" key="2">
    <source>
        <dbReference type="Proteomes" id="UP000239736"/>
    </source>
</evidence>
<accession>A0A2S5JET6</accession>
<dbReference type="RefSeq" id="WP_104072095.1">
    <property type="nucleotide sequence ID" value="NZ_PRDS01000008.1"/>
</dbReference>
<dbReference type="EMBL" id="PRDS01000008">
    <property type="protein sequence ID" value="PPB79910.1"/>
    <property type="molecule type" value="Genomic_DNA"/>
</dbReference>
<name>A0A2S5JET6_9RHOB</name>
<comment type="caution">
    <text evidence="1">The sequence shown here is derived from an EMBL/GenBank/DDBJ whole genome shotgun (WGS) entry which is preliminary data.</text>
</comment>
<reference evidence="1 2" key="1">
    <citation type="submission" date="2018-01" db="EMBL/GenBank/DDBJ databases">
        <title>Genomic Encyclopedia of Archaeal and Bacterial Type Strains, Phase II (KMG-II): from individual species to whole genera.</title>
        <authorList>
            <person name="Goeker M."/>
        </authorList>
    </citation>
    <scope>NUCLEOTIDE SEQUENCE [LARGE SCALE GENOMIC DNA]</scope>
    <source>
        <strain evidence="1 2">DSM 12048</strain>
    </source>
</reference>
<dbReference type="InterPro" id="IPR046674">
    <property type="entry name" value="DUF6544"/>
</dbReference>
<gene>
    <name evidence="1" type="ORF">LV82_02467</name>
</gene>
<proteinExistence type="predicted"/>